<sequence length="337" mass="38534">MRKFAADKIESIIKGMGLPVYAPVKCDELTVYDRYEDGMELNLGCCNTDKSPKDVLFPQWEDLMHFRMEGKTIQLTEQQRCNEDYVIFGMRACDIRAFEVLDKVFLADPVDTYYAARREHGILVAIACSEPDDTCFCVNFGIDPAQPNADVVLWRKDDVYYAKAYTDKGEKLMANWDTQDADEADVEPVKAEIRARIDAKPFAHLNLKGIDGDHLNEMFNSPKWEKLSMACLGCGSCTFVCPTCQCYDIRDYDSGHGVQRYRCWDSCMYSDFTLMAATTPRPTQMQRYRQRFMHKLCYFPANNDGMYSCVGCGRCVRKCPMNLNIVKVIKALGEDAK</sequence>
<dbReference type="EMBL" id="DVNK01000024">
    <property type="protein sequence ID" value="HIU46139.1"/>
    <property type="molecule type" value="Genomic_DNA"/>
</dbReference>
<dbReference type="Proteomes" id="UP000824123">
    <property type="component" value="Unassembled WGS sequence"/>
</dbReference>
<accession>A0A9D1LQD3</accession>
<keyword evidence="1" id="KW-0479">Metal-binding</keyword>
<organism evidence="5 6">
    <name type="scientific">Candidatus Fimadaptatus faecigallinarum</name>
    <dbReference type="NCBI Taxonomy" id="2840814"/>
    <lineage>
        <taxon>Bacteria</taxon>
        <taxon>Bacillati</taxon>
        <taxon>Bacillota</taxon>
        <taxon>Clostridia</taxon>
        <taxon>Eubacteriales</taxon>
        <taxon>Candidatus Fimadaptatus</taxon>
    </lineage>
</organism>
<evidence type="ECO:0000256" key="3">
    <source>
        <dbReference type="ARBA" id="ARBA00023014"/>
    </source>
</evidence>
<evidence type="ECO:0000313" key="5">
    <source>
        <dbReference type="EMBL" id="HIU46139.1"/>
    </source>
</evidence>
<gene>
    <name evidence="5" type="ORF">IAC59_02650</name>
</gene>
<dbReference type="PROSITE" id="PS00198">
    <property type="entry name" value="4FE4S_FER_1"/>
    <property type="match status" value="2"/>
</dbReference>
<dbReference type="Gene3D" id="1.10.1060.10">
    <property type="entry name" value="Alpha-helical ferredoxin"/>
    <property type="match status" value="1"/>
</dbReference>
<reference evidence="5" key="2">
    <citation type="journal article" date="2021" name="PeerJ">
        <title>Extensive microbial diversity within the chicken gut microbiome revealed by metagenomics and culture.</title>
        <authorList>
            <person name="Gilroy R."/>
            <person name="Ravi A."/>
            <person name="Getino M."/>
            <person name="Pursley I."/>
            <person name="Horton D.L."/>
            <person name="Alikhan N.F."/>
            <person name="Baker D."/>
            <person name="Gharbi K."/>
            <person name="Hall N."/>
            <person name="Watson M."/>
            <person name="Adriaenssens E.M."/>
            <person name="Foster-Nyarko E."/>
            <person name="Jarju S."/>
            <person name="Secka A."/>
            <person name="Antonio M."/>
            <person name="Oren A."/>
            <person name="Chaudhuri R.R."/>
            <person name="La Ragione R."/>
            <person name="Hildebrand F."/>
            <person name="Pallen M.J."/>
        </authorList>
    </citation>
    <scope>NUCLEOTIDE SEQUENCE</scope>
    <source>
        <strain evidence="5">ChiSxjej2B14-8506</strain>
    </source>
</reference>
<evidence type="ECO:0000256" key="2">
    <source>
        <dbReference type="ARBA" id="ARBA00023004"/>
    </source>
</evidence>
<dbReference type="SUPFAM" id="SSF46548">
    <property type="entry name" value="alpha-helical ferredoxin"/>
    <property type="match status" value="1"/>
</dbReference>
<reference evidence="5" key="1">
    <citation type="submission" date="2020-10" db="EMBL/GenBank/DDBJ databases">
        <authorList>
            <person name="Gilroy R."/>
        </authorList>
    </citation>
    <scope>NUCLEOTIDE SEQUENCE</scope>
    <source>
        <strain evidence="5">ChiSxjej2B14-8506</strain>
    </source>
</reference>
<evidence type="ECO:0000259" key="4">
    <source>
        <dbReference type="PROSITE" id="PS51379"/>
    </source>
</evidence>
<keyword evidence="3" id="KW-0411">Iron-sulfur</keyword>
<dbReference type="PANTHER" id="PTHR40447">
    <property type="entry name" value="ANAEROBIC SULFITE REDUCTASE SUBUNIT A"/>
    <property type="match status" value="1"/>
</dbReference>
<keyword evidence="2" id="KW-0408">Iron</keyword>
<dbReference type="GO" id="GO:0046872">
    <property type="term" value="F:metal ion binding"/>
    <property type="evidence" value="ECO:0007669"/>
    <property type="project" value="UniProtKB-KW"/>
</dbReference>
<name>A0A9D1LQD3_9FIRM</name>
<dbReference type="PANTHER" id="PTHR40447:SF1">
    <property type="entry name" value="ANAEROBIC SULFITE REDUCTASE SUBUNIT A"/>
    <property type="match status" value="1"/>
</dbReference>
<dbReference type="InterPro" id="IPR009051">
    <property type="entry name" value="Helical_ferredxn"/>
</dbReference>
<proteinExistence type="predicted"/>
<dbReference type="InterPro" id="IPR017900">
    <property type="entry name" value="4Fe4S_Fe_S_CS"/>
</dbReference>
<dbReference type="InterPro" id="IPR017896">
    <property type="entry name" value="4Fe4S_Fe-S-bd"/>
</dbReference>
<protein>
    <submittedName>
        <fullName evidence="5">4Fe-4S dicluster domain-containing protein</fullName>
    </submittedName>
</protein>
<feature type="domain" description="4Fe-4S ferredoxin-type" evidence="4">
    <location>
        <begin position="220"/>
        <end position="252"/>
    </location>
</feature>
<dbReference type="Pfam" id="PF17179">
    <property type="entry name" value="Fer4_22"/>
    <property type="match status" value="1"/>
</dbReference>
<feature type="domain" description="4Fe-4S ferredoxin-type" evidence="4">
    <location>
        <begin position="298"/>
        <end position="331"/>
    </location>
</feature>
<comment type="caution">
    <text evidence="5">The sequence shown here is derived from an EMBL/GenBank/DDBJ whole genome shotgun (WGS) entry which is preliminary data.</text>
</comment>
<evidence type="ECO:0000256" key="1">
    <source>
        <dbReference type="ARBA" id="ARBA00022723"/>
    </source>
</evidence>
<dbReference type="GO" id="GO:0051536">
    <property type="term" value="F:iron-sulfur cluster binding"/>
    <property type="evidence" value="ECO:0007669"/>
    <property type="project" value="UniProtKB-KW"/>
</dbReference>
<evidence type="ECO:0000313" key="6">
    <source>
        <dbReference type="Proteomes" id="UP000824123"/>
    </source>
</evidence>
<dbReference type="PROSITE" id="PS51379">
    <property type="entry name" value="4FE4S_FER_2"/>
    <property type="match status" value="2"/>
</dbReference>
<dbReference type="AlphaFoldDB" id="A0A9D1LQD3"/>